<evidence type="ECO:0000313" key="2">
    <source>
        <dbReference type="Proteomes" id="UP000050761"/>
    </source>
</evidence>
<dbReference type="Proteomes" id="UP000050761">
    <property type="component" value="Unassembled WGS sequence"/>
</dbReference>
<proteinExistence type="predicted"/>
<dbReference type="PANTHER" id="PTHR46060:SF1">
    <property type="entry name" value="MARINER MOS1 TRANSPOSASE-LIKE PROTEIN"/>
    <property type="match status" value="1"/>
</dbReference>
<dbReference type="EMBL" id="UZAH01026767">
    <property type="protein sequence ID" value="VDO85103.1"/>
    <property type="molecule type" value="Genomic_DNA"/>
</dbReference>
<accession>A0A3P8A2N3</accession>
<dbReference type="PANTHER" id="PTHR46060">
    <property type="entry name" value="MARINER MOS1 TRANSPOSASE-LIKE PROTEIN"/>
    <property type="match status" value="1"/>
</dbReference>
<dbReference type="WBParaSite" id="HPBE_0001044101-mRNA-1">
    <property type="protein sequence ID" value="HPBE_0001044101-mRNA-1"/>
    <property type="gene ID" value="HPBE_0001044101"/>
</dbReference>
<dbReference type="Gene3D" id="3.30.420.10">
    <property type="entry name" value="Ribonuclease H-like superfamily/Ribonuclease H"/>
    <property type="match status" value="1"/>
</dbReference>
<organism evidence="2 3">
    <name type="scientific">Heligmosomoides polygyrus</name>
    <name type="common">Parasitic roundworm</name>
    <dbReference type="NCBI Taxonomy" id="6339"/>
    <lineage>
        <taxon>Eukaryota</taxon>
        <taxon>Metazoa</taxon>
        <taxon>Ecdysozoa</taxon>
        <taxon>Nematoda</taxon>
        <taxon>Chromadorea</taxon>
        <taxon>Rhabditida</taxon>
        <taxon>Rhabditina</taxon>
        <taxon>Rhabditomorpha</taxon>
        <taxon>Strongyloidea</taxon>
        <taxon>Heligmosomidae</taxon>
        <taxon>Heligmosomoides</taxon>
    </lineage>
</organism>
<evidence type="ECO:0000313" key="1">
    <source>
        <dbReference type="EMBL" id="VDO85103.1"/>
    </source>
</evidence>
<accession>A0A183FRH9</accession>
<dbReference type="OrthoDB" id="616263at2759"/>
<dbReference type="InterPro" id="IPR036397">
    <property type="entry name" value="RNaseH_sf"/>
</dbReference>
<gene>
    <name evidence="1" type="ORF">HPBE_LOCUS10442</name>
</gene>
<protein>
    <submittedName>
        <fullName evidence="3">Mariner Mos1 transposase</fullName>
    </submittedName>
</protein>
<sequence length="194" mass="22057">MTFFVSLERGGSIGALWHATGKNGDAAGARSSKSMINGTTGDTGEPGSVHGLPDFMTEFFLAREPDHWRRKWVVYVSDTRKRQWLSRGEAGIHPSRLELHPKRQLDRLEAALGGEQDKIFFLHDNTRPHVTRETRKKTPVFRMIHPPYSPGLVPTDYDLFLSLSIHSQKEQFVDREQLEKCLAELFFVKTPGIV</sequence>
<dbReference type="AlphaFoldDB" id="A0A183FRH9"/>
<name>A0A183FRH9_HELPZ</name>
<dbReference type="InterPro" id="IPR052709">
    <property type="entry name" value="Transposase-MT_Hybrid"/>
</dbReference>
<reference evidence="3" key="2">
    <citation type="submission" date="2019-09" db="UniProtKB">
        <authorList>
            <consortium name="WormBaseParasite"/>
        </authorList>
    </citation>
    <scope>IDENTIFICATION</scope>
</reference>
<reference evidence="1 2" key="1">
    <citation type="submission" date="2018-11" db="EMBL/GenBank/DDBJ databases">
        <authorList>
            <consortium name="Pathogen Informatics"/>
        </authorList>
    </citation>
    <scope>NUCLEOTIDE SEQUENCE [LARGE SCALE GENOMIC DNA]</scope>
</reference>
<keyword evidence="2" id="KW-1185">Reference proteome</keyword>
<dbReference type="GO" id="GO:0003676">
    <property type="term" value="F:nucleic acid binding"/>
    <property type="evidence" value="ECO:0007669"/>
    <property type="project" value="InterPro"/>
</dbReference>
<evidence type="ECO:0000313" key="3">
    <source>
        <dbReference type="WBParaSite" id="HPBE_0001044101-mRNA-1"/>
    </source>
</evidence>